<dbReference type="GO" id="GO:0003677">
    <property type="term" value="F:DNA binding"/>
    <property type="evidence" value="ECO:0007669"/>
    <property type="project" value="InterPro"/>
</dbReference>
<proteinExistence type="inferred from homology"/>
<dbReference type="SMART" id="SM00427">
    <property type="entry name" value="H2B"/>
    <property type="match status" value="1"/>
</dbReference>
<dbReference type="GO" id="GO:0000786">
    <property type="term" value="C:nucleosome"/>
    <property type="evidence" value="ECO:0007669"/>
    <property type="project" value="InterPro"/>
</dbReference>
<evidence type="ECO:0000313" key="3">
    <source>
        <dbReference type="EMBL" id="CAD7682490.1"/>
    </source>
</evidence>
<gene>
    <name evidence="3" type="ORF">NYPRO_LOCUS15282</name>
</gene>
<evidence type="ECO:0000256" key="1">
    <source>
        <dbReference type="ARBA" id="ARBA00006846"/>
    </source>
</evidence>
<dbReference type="Proteomes" id="UP000645828">
    <property type="component" value="Unassembled WGS sequence"/>
</dbReference>
<feature type="domain" description="Core Histone H2A/H2B/H3" evidence="2">
    <location>
        <begin position="58"/>
        <end position="122"/>
    </location>
</feature>
<organism evidence="3 4">
    <name type="scientific">Nyctereutes procyonoides</name>
    <name type="common">Raccoon dog</name>
    <name type="synonym">Canis procyonoides</name>
    <dbReference type="NCBI Taxonomy" id="34880"/>
    <lineage>
        <taxon>Eukaryota</taxon>
        <taxon>Metazoa</taxon>
        <taxon>Chordata</taxon>
        <taxon>Craniata</taxon>
        <taxon>Vertebrata</taxon>
        <taxon>Euteleostomi</taxon>
        <taxon>Mammalia</taxon>
        <taxon>Eutheria</taxon>
        <taxon>Laurasiatheria</taxon>
        <taxon>Carnivora</taxon>
        <taxon>Caniformia</taxon>
        <taxon>Canidae</taxon>
        <taxon>Nyctereutes</taxon>
    </lineage>
</organism>
<dbReference type="Pfam" id="PF00125">
    <property type="entry name" value="Histone"/>
    <property type="match status" value="1"/>
</dbReference>
<evidence type="ECO:0000259" key="2">
    <source>
        <dbReference type="Pfam" id="PF00125"/>
    </source>
</evidence>
<reference evidence="3" key="1">
    <citation type="submission" date="2020-12" db="EMBL/GenBank/DDBJ databases">
        <authorList>
            <consortium name="Molecular Ecology Group"/>
        </authorList>
    </citation>
    <scope>NUCLEOTIDE SEQUENCE</scope>
    <source>
        <strain evidence="3">TBG_1078</strain>
    </source>
</reference>
<accession>A0A811Z1D6</accession>
<dbReference type="GO" id="GO:0046982">
    <property type="term" value="F:protein heterodimerization activity"/>
    <property type="evidence" value="ECO:0007669"/>
    <property type="project" value="InterPro"/>
</dbReference>
<dbReference type="PRINTS" id="PR00621">
    <property type="entry name" value="HISTONEH2B"/>
</dbReference>
<name>A0A811Z1D6_NYCPR</name>
<dbReference type="InterPro" id="IPR000558">
    <property type="entry name" value="Histone_H2B"/>
</dbReference>
<dbReference type="SUPFAM" id="SSF47113">
    <property type="entry name" value="Histone-fold"/>
    <property type="match status" value="1"/>
</dbReference>
<comment type="caution">
    <text evidence="3">The sequence shown here is derived from an EMBL/GenBank/DDBJ whole genome shotgun (WGS) entry which is preliminary data.</text>
</comment>
<evidence type="ECO:0000313" key="4">
    <source>
        <dbReference type="Proteomes" id="UP000645828"/>
    </source>
</evidence>
<dbReference type="PANTHER" id="PTHR23428">
    <property type="entry name" value="HISTONE H2B"/>
    <property type="match status" value="1"/>
</dbReference>
<dbReference type="EMBL" id="CAJHUB010000754">
    <property type="protein sequence ID" value="CAD7682490.1"/>
    <property type="molecule type" value="Genomic_DNA"/>
</dbReference>
<dbReference type="Gene3D" id="1.10.20.10">
    <property type="entry name" value="Histone, subunit A"/>
    <property type="match status" value="1"/>
</dbReference>
<keyword evidence="4" id="KW-1185">Reference proteome</keyword>
<dbReference type="GO" id="GO:0030527">
    <property type="term" value="F:structural constituent of chromatin"/>
    <property type="evidence" value="ECO:0007669"/>
    <property type="project" value="InterPro"/>
</dbReference>
<sequence length="157" mass="17758">MAEPGCETSWEESLGTERQCHYCRLLHCHHHCCCRHHCHLCCYCRCRHCHCCRPCSDGFATYSPRVLKQVHEGLSLSQKALRFTDSFLKDIFERIADEASRLACSTKHSTITLREIQTAVHLLLPGVRGGGGLARGISKHTMSQASKAIIRYTGHHQ</sequence>
<comment type="similarity">
    <text evidence="1">Belongs to the histone H2B family.</text>
</comment>
<dbReference type="AlphaFoldDB" id="A0A811Z1D6"/>
<dbReference type="CDD" id="cd22910">
    <property type="entry name" value="HFD_H2B"/>
    <property type="match status" value="1"/>
</dbReference>
<dbReference type="InterPro" id="IPR009072">
    <property type="entry name" value="Histone-fold"/>
</dbReference>
<protein>
    <submittedName>
        <fullName evidence="3">(raccoon dog) hypothetical protein</fullName>
    </submittedName>
</protein>
<dbReference type="InterPro" id="IPR007125">
    <property type="entry name" value="H2A/H2B/H3"/>
</dbReference>